<organism evidence="9">
    <name type="scientific">Nothobranchius furzeri</name>
    <name type="common">Turquoise killifish</name>
    <dbReference type="NCBI Taxonomy" id="105023"/>
    <lineage>
        <taxon>Eukaryota</taxon>
        <taxon>Metazoa</taxon>
        <taxon>Chordata</taxon>
        <taxon>Craniata</taxon>
        <taxon>Vertebrata</taxon>
        <taxon>Euteleostomi</taxon>
        <taxon>Actinopterygii</taxon>
        <taxon>Neopterygii</taxon>
        <taxon>Teleostei</taxon>
        <taxon>Neoteleostei</taxon>
        <taxon>Acanthomorphata</taxon>
        <taxon>Ovalentaria</taxon>
        <taxon>Atherinomorphae</taxon>
        <taxon>Cyprinodontiformes</taxon>
        <taxon>Nothobranchiidae</taxon>
        <taxon>Nothobranchius</taxon>
    </lineage>
</organism>
<evidence type="ECO:0000256" key="3">
    <source>
        <dbReference type="ARBA" id="ARBA00022833"/>
    </source>
</evidence>
<dbReference type="GeneTree" id="ENSGT01040000240400"/>
<gene>
    <name evidence="9" type="primary">TRIM47</name>
    <name evidence="10" type="synonym">LOC107376969</name>
    <name evidence="8" type="ORF">G4P62_003783</name>
</gene>
<dbReference type="PROSITE" id="PS50119">
    <property type="entry name" value="ZF_BBOX"/>
    <property type="match status" value="1"/>
</dbReference>
<reference evidence="9" key="2">
    <citation type="submission" date="2016-05" db="EMBL/GenBank/DDBJ databases">
        <authorList>
            <person name="Lavstsen T."/>
            <person name="Jespersen J.S."/>
        </authorList>
    </citation>
    <scope>NUCLEOTIDE SEQUENCE</scope>
    <source>
        <tissue evidence="9">Brain</tissue>
    </source>
</reference>
<dbReference type="GO" id="GO:0008270">
    <property type="term" value="F:zinc ion binding"/>
    <property type="evidence" value="ECO:0007669"/>
    <property type="project" value="UniProtKB-KW"/>
</dbReference>
<dbReference type="Gene3D" id="3.30.160.60">
    <property type="entry name" value="Classic Zinc Finger"/>
    <property type="match status" value="1"/>
</dbReference>
<evidence type="ECO:0000313" key="10">
    <source>
        <dbReference type="Ensembl" id="ENSNFUP00015004236.1"/>
    </source>
</evidence>
<dbReference type="Ensembl" id="ENSNFUT00015004476.1">
    <property type="protein sequence ID" value="ENSNFUP00015004236.1"/>
    <property type="gene ID" value="ENSNFUG00015002130.1"/>
</dbReference>
<dbReference type="Bgee" id="ENSNFUG00015002130">
    <property type="expression patterns" value="Expressed in zone of skin and 2 other cell types or tissues"/>
</dbReference>
<feature type="domain" description="B box-type" evidence="7">
    <location>
        <begin position="128"/>
        <end position="168"/>
    </location>
</feature>
<feature type="coiled-coil region" evidence="5">
    <location>
        <begin position="218"/>
        <end position="245"/>
    </location>
</feature>
<evidence type="ECO:0000256" key="4">
    <source>
        <dbReference type="PROSITE-ProRule" id="PRU00024"/>
    </source>
</evidence>
<dbReference type="AlphaFoldDB" id="A0A1A8A1D6"/>
<evidence type="ECO:0000313" key="11">
    <source>
        <dbReference type="Proteomes" id="UP000694548"/>
    </source>
</evidence>
<dbReference type="Gene3D" id="4.10.830.40">
    <property type="match status" value="1"/>
</dbReference>
<keyword evidence="11" id="KW-1185">Reference proteome</keyword>
<reference evidence="10" key="1">
    <citation type="submission" date="2014-08" db="EMBL/GenBank/DDBJ databases">
        <authorList>
            <person name="Senf B."/>
            <person name="Petzold A."/>
            <person name="Downie B.R."/>
            <person name="Koch P."/>
            <person name="Platzer M."/>
        </authorList>
    </citation>
    <scope>NUCLEOTIDE SEQUENCE [LARGE SCALE GENOMIC DNA]</scope>
    <source>
        <strain evidence="10">GRZ</strain>
    </source>
</reference>
<proteinExistence type="predicted"/>
<accession>A0A1A8A1D6</accession>
<dbReference type="Pfam" id="PF00643">
    <property type="entry name" value="zf-B_box"/>
    <property type="match status" value="1"/>
</dbReference>
<keyword evidence="3" id="KW-0862">Zinc</keyword>
<dbReference type="PANTHER" id="PTHR25465">
    <property type="entry name" value="B-BOX DOMAIN CONTAINING"/>
    <property type="match status" value="1"/>
</dbReference>
<dbReference type="InterPro" id="IPR018957">
    <property type="entry name" value="Znf_C3HC4_RING-type"/>
</dbReference>
<evidence type="ECO:0000259" key="6">
    <source>
        <dbReference type="PROSITE" id="PS50089"/>
    </source>
</evidence>
<reference evidence="8" key="4">
    <citation type="submission" date="2020-03" db="EMBL/GenBank/DDBJ databases">
        <title>Intra-Species Differences in Population Size shape Life History and Genome Evolution.</title>
        <authorList>
            <person name="Willemsen D."/>
            <person name="Cui R."/>
            <person name="Valenzano D.R."/>
        </authorList>
    </citation>
    <scope>NUCLEOTIDE SEQUENCE</scope>
    <source>
        <strain evidence="8">GRZ</strain>
        <tissue evidence="8">Whole</tissue>
    </source>
</reference>
<evidence type="ECO:0000256" key="5">
    <source>
        <dbReference type="SAM" id="Coils"/>
    </source>
</evidence>
<dbReference type="InterPro" id="IPR051051">
    <property type="entry name" value="E3_ubiq-ligase_TRIM/RNF"/>
</dbReference>
<reference evidence="9" key="3">
    <citation type="submission" date="2016-06" db="EMBL/GenBank/DDBJ databases">
        <title>The genome of a short-lived fish provides insights into sex chromosome evolution and the genetic control of aging.</title>
        <authorList>
            <person name="Reichwald K."/>
            <person name="Felder M."/>
            <person name="Petzold A."/>
            <person name="Koch P."/>
            <person name="Groth M."/>
            <person name="Platzer M."/>
        </authorList>
    </citation>
    <scope>NUCLEOTIDE SEQUENCE</scope>
    <source>
        <tissue evidence="9">Brain</tissue>
    </source>
</reference>
<dbReference type="GeneID" id="107376969"/>
<evidence type="ECO:0000256" key="2">
    <source>
        <dbReference type="ARBA" id="ARBA00022771"/>
    </source>
</evidence>
<evidence type="ECO:0000259" key="7">
    <source>
        <dbReference type="PROSITE" id="PS50119"/>
    </source>
</evidence>
<protein>
    <submittedName>
        <fullName evidence="9 10">Tripartite motif containing 47</fullName>
    </submittedName>
    <submittedName>
        <fullName evidence="8">Tripartite motif-containing protein 47-like</fullName>
    </submittedName>
</protein>
<dbReference type="CDD" id="cd19769">
    <property type="entry name" value="Bbox2_TRIM16-like"/>
    <property type="match status" value="1"/>
</dbReference>
<dbReference type="PROSITE" id="PS50089">
    <property type="entry name" value="ZF_RING_2"/>
    <property type="match status" value="1"/>
</dbReference>
<dbReference type="InterPro" id="IPR001841">
    <property type="entry name" value="Znf_RING"/>
</dbReference>
<keyword evidence="5" id="KW-0175">Coiled coil</keyword>
<dbReference type="SUPFAM" id="SSF57845">
    <property type="entry name" value="B-box zinc-binding domain"/>
    <property type="match status" value="1"/>
</dbReference>
<dbReference type="SUPFAM" id="SSF57850">
    <property type="entry name" value="RING/U-box"/>
    <property type="match status" value="1"/>
</dbReference>
<dbReference type="EMBL" id="JAAVVJ010000001">
    <property type="protein sequence ID" value="KAF7229866.1"/>
    <property type="molecule type" value="Genomic_DNA"/>
</dbReference>
<reference evidence="10" key="5">
    <citation type="submission" date="2025-05" db="UniProtKB">
        <authorList>
            <consortium name="Ensembl"/>
        </authorList>
    </citation>
    <scope>IDENTIFICATION</scope>
</reference>
<dbReference type="InterPro" id="IPR017907">
    <property type="entry name" value="Znf_RING_CS"/>
</dbReference>
<dbReference type="PANTHER" id="PTHR25465:SF32">
    <property type="entry name" value="BLOODTHIRSTY-RELATED GENE FAMILY, MEMBER 16 ISOFORM X1-RELATED"/>
    <property type="match status" value="1"/>
</dbReference>
<keyword evidence="1" id="KW-0479">Metal-binding</keyword>
<evidence type="ECO:0000256" key="1">
    <source>
        <dbReference type="ARBA" id="ARBA00022723"/>
    </source>
</evidence>
<dbReference type="Pfam" id="PF00097">
    <property type="entry name" value="zf-C3HC4"/>
    <property type="match status" value="1"/>
</dbReference>
<dbReference type="SMART" id="SM00336">
    <property type="entry name" value="BBOX"/>
    <property type="match status" value="1"/>
</dbReference>
<dbReference type="OMA" id="GCIGEYW"/>
<dbReference type="EMBL" id="HADY01010419">
    <property type="protein sequence ID" value="SBP48904.1"/>
    <property type="molecule type" value="Transcribed_RNA"/>
</dbReference>
<feature type="domain" description="RING-type" evidence="6">
    <location>
        <begin position="12"/>
        <end position="51"/>
    </location>
</feature>
<evidence type="ECO:0000313" key="8">
    <source>
        <dbReference type="EMBL" id="KAF7229866.1"/>
    </source>
</evidence>
<dbReference type="KEGG" id="nfu:107376969"/>
<evidence type="ECO:0000313" key="9">
    <source>
        <dbReference type="EMBL" id="SBP48904.1"/>
    </source>
</evidence>
<keyword evidence="2 4" id="KW-0863">Zinc-finger</keyword>
<dbReference type="InterPro" id="IPR000315">
    <property type="entry name" value="Znf_B-box"/>
</dbReference>
<dbReference type="Gene3D" id="3.30.40.10">
    <property type="entry name" value="Zinc/RING finger domain, C3HC4 (zinc finger)"/>
    <property type="match status" value="1"/>
</dbReference>
<dbReference type="Proteomes" id="UP000694548">
    <property type="component" value="Chromosome sgr04"/>
</dbReference>
<dbReference type="SMART" id="SM00184">
    <property type="entry name" value="RING"/>
    <property type="match status" value="1"/>
</dbReference>
<dbReference type="OrthoDB" id="6105938at2759"/>
<name>A0A1A8A1D6_NOTFU</name>
<dbReference type="Proteomes" id="UP000822369">
    <property type="component" value="Chromosome 1"/>
</dbReference>
<dbReference type="InterPro" id="IPR013083">
    <property type="entry name" value="Znf_RING/FYVE/PHD"/>
</dbReference>
<dbReference type="PROSITE" id="PS00518">
    <property type="entry name" value="ZF_RING_1"/>
    <property type="match status" value="1"/>
</dbReference>
<sequence>MSLGLMSEPPQCCICQDALSGPTSLPCGHRFCLVCIGEYWRHAACQCPLCKTVFSRRPHLKRDQTPPSPSEAVPLKAGEVPCDLCPVKRPAVKACLQCLASYCSSHLELHYQTEDLGRHQLISVVKNLEDSVCRLHGKKLEMFCKSDRACICSKCTQTEHRGHRIVSISREATKKKSILRRRRSKVQQQIHDRQSQVAELKLSDDLGGETPPAAQTQNNKLIGRLEEEICELQEKNQELEQLLQSEDHLRFIQVSTVSESQQAS</sequence>